<dbReference type="AlphaFoldDB" id="B8HRP4"/>
<organism evidence="2">
    <name type="scientific">Cyanothece sp. (strain PCC 7425 / ATCC 29141)</name>
    <dbReference type="NCBI Taxonomy" id="395961"/>
    <lineage>
        <taxon>Bacteria</taxon>
        <taxon>Bacillati</taxon>
        <taxon>Cyanobacteriota</taxon>
        <taxon>Cyanophyceae</taxon>
        <taxon>Gomontiellales</taxon>
        <taxon>Cyanothecaceae</taxon>
        <taxon>Cyanothece</taxon>
    </lineage>
</organism>
<dbReference type="OrthoDB" id="9787782at2"/>
<reference evidence="2" key="1">
    <citation type="submission" date="2009-01" db="EMBL/GenBank/DDBJ databases">
        <title>Complete sequence of chromosome Cyanothece sp. PCC 7425.</title>
        <authorList>
            <consortium name="US DOE Joint Genome Institute"/>
            <person name="Lucas S."/>
            <person name="Copeland A."/>
            <person name="Lapidus A."/>
            <person name="Glavina del Rio T."/>
            <person name="Dalin E."/>
            <person name="Tice H."/>
            <person name="Bruce D."/>
            <person name="Goodwin L."/>
            <person name="Pitluck S."/>
            <person name="Sims D."/>
            <person name="Meineke L."/>
            <person name="Brettin T."/>
            <person name="Detter J.C."/>
            <person name="Han C."/>
            <person name="Larimer F."/>
            <person name="Land M."/>
            <person name="Hauser L."/>
            <person name="Kyrpides N."/>
            <person name="Ovchinnikova G."/>
            <person name="Liberton M."/>
            <person name="Stoeckel J."/>
            <person name="Banerjee A."/>
            <person name="Singh A."/>
            <person name="Page L."/>
            <person name="Sato H."/>
            <person name="Zhao L."/>
            <person name="Sherman L."/>
            <person name="Pakrasi H."/>
            <person name="Richardson P."/>
        </authorList>
    </citation>
    <scope>NUCLEOTIDE SEQUENCE</scope>
    <source>
        <strain evidence="2">PCC 7425</strain>
    </source>
</reference>
<dbReference type="Pfam" id="PF08379">
    <property type="entry name" value="Bact_transglu_N"/>
    <property type="match status" value="1"/>
</dbReference>
<dbReference type="eggNOG" id="COG1305">
    <property type="taxonomic scope" value="Bacteria"/>
</dbReference>
<dbReference type="PANTHER" id="PTHR33490:SF1">
    <property type="entry name" value="SLL1233 PROTEIN"/>
    <property type="match status" value="1"/>
</dbReference>
<dbReference type="KEGG" id="cyn:Cyan7425_3591"/>
<dbReference type="SMART" id="SM00460">
    <property type="entry name" value="TGc"/>
    <property type="match status" value="1"/>
</dbReference>
<dbReference type="EMBL" id="CP001344">
    <property type="protein sequence ID" value="ACL45911.1"/>
    <property type="molecule type" value="Genomic_DNA"/>
</dbReference>
<dbReference type="InterPro" id="IPR038765">
    <property type="entry name" value="Papain-like_cys_pep_sf"/>
</dbReference>
<gene>
    <name evidence="2" type="ordered locus">Cyan7425_3591</name>
</gene>
<dbReference type="Pfam" id="PF01841">
    <property type="entry name" value="Transglut_core"/>
    <property type="match status" value="1"/>
</dbReference>
<dbReference type="HOGENOM" id="CLU_008973_2_1_3"/>
<proteinExistence type="predicted"/>
<evidence type="ECO:0000259" key="1">
    <source>
        <dbReference type="SMART" id="SM00460"/>
    </source>
</evidence>
<accession>B8HRP4</accession>
<dbReference type="Gene3D" id="3.10.620.30">
    <property type="match status" value="1"/>
</dbReference>
<dbReference type="InterPro" id="IPR013589">
    <property type="entry name" value="Bac_transglu_N"/>
</dbReference>
<name>B8HRP4_CYAP4</name>
<feature type="domain" description="Transglutaminase-like" evidence="1">
    <location>
        <begin position="177"/>
        <end position="241"/>
    </location>
</feature>
<evidence type="ECO:0000313" key="2">
    <source>
        <dbReference type="EMBL" id="ACL45911.1"/>
    </source>
</evidence>
<sequence length="291" mass="32468">MRYYIHHSTTYTYSQGVILQPHLVRLRPRCNGDQSLLKFDLTIDPQPQGQTQILDPEGNAILRLRWAETPVTQLTLQVESEVETYCDNPFNFLLEPWATQLPIDHPTSLFTVLQPYLWGDLWPGSGIDPIAAQLGQEIAQAVEGNTILFLSELNQRICQTCKHQIRETGAPLPPSVTWQEKTGSCRDLTVLFMAACRAVGLASRFVSGYQEGDPDWQHRHLHAWAEVYLPGAGWRGYDPTQGLAVSDRHIALVATAWPGHAAPVTGSIRGQGATSQMDYRLTIEPCSEPKG</sequence>
<dbReference type="PANTHER" id="PTHR33490">
    <property type="entry name" value="BLR5614 PROTEIN-RELATED"/>
    <property type="match status" value="1"/>
</dbReference>
<protein>
    <submittedName>
        <fullName evidence="2">Transglutaminase domain protein</fullName>
    </submittedName>
</protein>
<dbReference type="SUPFAM" id="SSF54001">
    <property type="entry name" value="Cysteine proteinases"/>
    <property type="match status" value="1"/>
</dbReference>
<dbReference type="STRING" id="395961.Cyan7425_3591"/>
<dbReference type="InterPro" id="IPR002931">
    <property type="entry name" value="Transglutaminase-like"/>
</dbReference>